<gene>
    <name evidence="1" type="ORF">Spb1_24720</name>
</gene>
<dbReference type="Proteomes" id="UP000315349">
    <property type="component" value="Chromosome"/>
</dbReference>
<protein>
    <submittedName>
        <fullName evidence="1">Uncharacterized protein</fullName>
    </submittedName>
</protein>
<dbReference type="EMBL" id="CP036299">
    <property type="protein sequence ID" value="QDV30538.1"/>
    <property type="molecule type" value="Genomic_DNA"/>
</dbReference>
<dbReference type="KEGG" id="peh:Spb1_24720"/>
<evidence type="ECO:0000313" key="2">
    <source>
        <dbReference type="Proteomes" id="UP000315349"/>
    </source>
</evidence>
<reference evidence="1 2" key="1">
    <citation type="submission" date="2019-02" db="EMBL/GenBank/DDBJ databases">
        <title>Deep-cultivation of Planctomycetes and their phenomic and genomic characterization uncovers novel biology.</title>
        <authorList>
            <person name="Wiegand S."/>
            <person name="Jogler M."/>
            <person name="Boedeker C."/>
            <person name="Pinto D."/>
            <person name="Vollmers J."/>
            <person name="Rivas-Marin E."/>
            <person name="Kohn T."/>
            <person name="Peeters S.H."/>
            <person name="Heuer A."/>
            <person name="Rast P."/>
            <person name="Oberbeckmann S."/>
            <person name="Bunk B."/>
            <person name="Jeske O."/>
            <person name="Meyerdierks A."/>
            <person name="Storesund J.E."/>
            <person name="Kallscheuer N."/>
            <person name="Luecker S."/>
            <person name="Lage O.M."/>
            <person name="Pohl T."/>
            <person name="Merkel B.J."/>
            <person name="Hornburger P."/>
            <person name="Mueller R.-W."/>
            <person name="Bruemmer F."/>
            <person name="Labrenz M."/>
            <person name="Spormann A.M."/>
            <person name="Op den Camp H."/>
            <person name="Overmann J."/>
            <person name="Amann R."/>
            <person name="Jetten M.S.M."/>
            <person name="Mascher T."/>
            <person name="Medema M.H."/>
            <person name="Devos D.P."/>
            <person name="Kaster A.-K."/>
            <person name="Ovreas L."/>
            <person name="Rohde M."/>
            <person name="Galperin M.Y."/>
            <person name="Jogler C."/>
        </authorList>
    </citation>
    <scope>NUCLEOTIDE SEQUENCE [LARGE SCALE GENOMIC DNA]</scope>
    <source>
        <strain evidence="1 2">Spb1</strain>
    </source>
</reference>
<accession>A0A518GPJ2</accession>
<name>A0A518GPJ2_9PLAN</name>
<dbReference type="AlphaFoldDB" id="A0A518GPJ2"/>
<proteinExistence type="predicted"/>
<sequence>MPKSATSPASGQATIDPPCQSLSLRLHRENFIRAVKAAVEVLNLQLHKAIAQTIFQAEELLNARGILRDPGTQKTQVMEPERTEPSLTLDLMLSLNRSYKKKAVWQPRSCQTALIIDGLSD</sequence>
<organism evidence="1 2">
    <name type="scientific">Planctopirus ephydatiae</name>
    <dbReference type="NCBI Taxonomy" id="2528019"/>
    <lineage>
        <taxon>Bacteria</taxon>
        <taxon>Pseudomonadati</taxon>
        <taxon>Planctomycetota</taxon>
        <taxon>Planctomycetia</taxon>
        <taxon>Planctomycetales</taxon>
        <taxon>Planctomycetaceae</taxon>
        <taxon>Planctopirus</taxon>
    </lineage>
</organism>
<keyword evidence="2" id="KW-1185">Reference proteome</keyword>
<evidence type="ECO:0000313" key="1">
    <source>
        <dbReference type="EMBL" id="QDV30538.1"/>
    </source>
</evidence>